<name>A0A844ZU47_9SPHN</name>
<evidence type="ECO:0000256" key="1">
    <source>
        <dbReference type="SAM" id="Phobius"/>
    </source>
</evidence>
<keyword evidence="1" id="KW-1133">Transmembrane helix</keyword>
<sequence length="184" mass="19808">MSNVKARNWLVLAHLLMASALAPAFLLVAVTGAMKLAGVEAELAESDLSIPAGIVIDPDSPDVDQTVIEVLAANDLPTHFESLRVTPDLITTRPTSRSFVRLRNTDGEWGATLNQPDLQYSLMELHKGHGPAWFKLYQIIAGIALFLVITGGLAVGLMAKPYRRKTAGAFIFGTAIFAALAWLV</sequence>
<feature type="transmembrane region" description="Helical" evidence="1">
    <location>
        <begin position="136"/>
        <end position="159"/>
    </location>
</feature>
<keyword evidence="3" id="KW-1185">Reference proteome</keyword>
<feature type="transmembrane region" description="Helical" evidence="1">
    <location>
        <begin position="166"/>
        <end position="183"/>
    </location>
</feature>
<reference evidence="2 3" key="1">
    <citation type="submission" date="2019-12" db="EMBL/GenBank/DDBJ databases">
        <title>Genomic-based taxomic classification of the family Erythrobacteraceae.</title>
        <authorList>
            <person name="Xu L."/>
        </authorList>
    </citation>
    <scope>NUCLEOTIDE SEQUENCE [LARGE SCALE GENOMIC DNA]</scope>
    <source>
        <strain evidence="2 3">KCTC 52763</strain>
    </source>
</reference>
<dbReference type="Proteomes" id="UP000442714">
    <property type="component" value="Unassembled WGS sequence"/>
</dbReference>
<comment type="caution">
    <text evidence="2">The sequence shown here is derived from an EMBL/GenBank/DDBJ whole genome shotgun (WGS) entry which is preliminary data.</text>
</comment>
<accession>A0A844ZU47</accession>
<evidence type="ECO:0000313" key="3">
    <source>
        <dbReference type="Proteomes" id="UP000442714"/>
    </source>
</evidence>
<evidence type="ECO:0008006" key="4">
    <source>
        <dbReference type="Google" id="ProtNLM"/>
    </source>
</evidence>
<protein>
    <recommendedName>
        <fullName evidence="4">PepSY-associated TM helix</fullName>
    </recommendedName>
</protein>
<dbReference type="EMBL" id="WTYX01000001">
    <property type="protein sequence ID" value="MXO90802.1"/>
    <property type="molecule type" value="Genomic_DNA"/>
</dbReference>
<evidence type="ECO:0000313" key="2">
    <source>
        <dbReference type="EMBL" id="MXO90802.1"/>
    </source>
</evidence>
<proteinExistence type="predicted"/>
<dbReference type="AlphaFoldDB" id="A0A844ZU47"/>
<organism evidence="2 3">
    <name type="scientific">Pontixanthobacter aquaemixtae</name>
    <dbReference type="NCBI Taxonomy" id="1958940"/>
    <lineage>
        <taxon>Bacteria</taxon>
        <taxon>Pseudomonadati</taxon>
        <taxon>Pseudomonadota</taxon>
        <taxon>Alphaproteobacteria</taxon>
        <taxon>Sphingomonadales</taxon>
        <taxon>Erythrobacteraceae</taxon>
        <taxon>Pontixanthobacter</taxon>
    </lineage>
</organism>
<keyword evidence="1" id="KW-0472">Membrane</keyword>
<keyword evidence="1" id="KW-0812">Transmembrane</keyword>
<gene>
    <name evidence="2" type="ORF">GRI41_08215</name>
</gene>